<keyword evidence="14" id="KW-1185">Reference proteome</keyword>
<evidence type="ECO:0000256" key="11">
    <source>
        <dbReference type="SAM" id="MobiDB-lite"/>
    </source>
</evidence>
<feature type="binding site" evidence="10">
    <location>
        <position position="158"/>
    </location>
    <ligand>
        <name>NAD(+)</name>
        <dbReference type="ChEBI" id="CHEBI:57540"/>
    </ligand>
</feature>
<dbReference type="Proteomes" id="UP000248706">
    <property type="component" value="Unassembled WGS sequence"/>
</dbReference>
<feature type="binding site" evidence="10">
    <location>
        <position position="31"/>
    </location>
    <ligand>
        <name>NAD(+)</name>
        <dbReference type="ChEBI" id="CHEBI:57540"/>
    </ligand>
</feature>
<gene>
    <name evidence="13" type="ORF">A4R35_15550</name>
</gene>
<evidence type="ECO:0000256" key="6">
    <source>
        <dbReference type="ARBA" id="ARBA00047473"/>
    </source>
</evidence>
<dbReference type="SUPFAM" id="SSF48179">
    <property type="entry name" value="6-phosphogluconate dehydrogenase C-terminal domain-like"/>
    <property type="match status" value="1"/>
</dbReference>
<evidence type="ECO:0000256" key="7">
    <source>
        <dbReference type="PIRNR" id="PIRNR000124"/>
    </source>
</evidence>
<dbReference type="InterPro" id="IPR001732">
    <property type="entry name" value="UDP-Glc/GDP-Man_DH_N"/>
</dbReference>
<dbReference type="InterPro" id="IPR008927">
    <property type="entry name" value="6-PGluconate_DH-like_C_sf"/>
</dbReference>
<dbReference type="SUPFAM" id="SSF52413">
    <property type="entry name" value="UDP-glucose/GDP-mannose dehydrogenase C-terminal domain"/>
    <property type="match status" value="1"/>
</dbReference>
<evidence type="ECO:0000256" key="9">
    <source>
        <dbReference type="PIRSR" id="PIRSR500134-2"/>
    </source>
</evidence>
<dbReference type="InterPro" id="IPR017476">
    <property type="entry name" value="UDP-Glc/GDP-Man"/>
</dbReference>
<proteinExistence type="inferred from homology"/>
<dbReference type="GO" id="GO:0006065">
    <property type="term" value="P:UDP-glucuronate biosynthetic process"/>
    <property type="evidence" value="ECO:0007669"/>
    <property type="project" value="UniProtKB-UniPathway"/>
</dbReference>
<dbReference type="PANTHER" id="PTHR43750:SF3">
    <property type="entry name" value="UDP-GLUCOSE 6-DEHYDROGENASE TUAD"/>
    <property type="match status" value="1"/>
</dbReference>
<accession>A0A328VL89</accession>
<evidence type="ECO:0000313" key="14">
    <source>
        <dbReference type="Proteomes" id="UP000248706"/>
    </source>
</evidence>
<dbReference type="PIRSF" id="PIRSF500134">
    <property type="entry name" value="UDPglc_DH_bac"/>
    <property type="match status" value="1"/>
</dbReference>
<dbReference type="EC" id="1.1.1.22" evidence="3 7"/>
<feature type="binding site" evidence="9">
    <location>
        <begin position="252"/>
        <end position="256"/>
    </location>
    <ligand>
        <name>substrate</name>
    </ligand>
</feature>
<comment type="pathway">
    <text evidence="1">Nucleotide-sugar biosynthesis; UDP-alpha-D-glucuronate biosynthesis; UDP-alpha-D-glucuronate from UDP-alpha-D-glucose: step 1/1.</text>
</comment>
<organism evidence="13 14">
    <name type="scientific">Thermogemmatispora tikiterensis</name>
    <dbReference type="NCBI Taxonomy" id="1825093"/>
    <lineage>
        <taxon>Bacteria</taxon>
        <taxon>Bacillati</taxon>
        <taxon>Chloroflexota</taxon>
        <taxon>Ktedonobacteria</taxon>
        <taxon>Thermogemmatisporales</taxon>
        <taxon>Thermogemmatisporaceae</taxon>
        <taxon>Thermogemmatispora</taxon>
    </lineage>
</organism>
<dbReference type="RefSeq" id="WP_112430942.1">
    <property type="nucleotide sequence ID" value="NZ_MCIF01000002.1"/>
</dbReference>
<protein>
    <recommendedName>
        <fullName evidence="3 7">UDP-glucose 6-dehydrogenase</fullName>
        <ecNumber evidence="3 7">1.1.1.22</ecNumber>
    </recommendedName>
</protein>
<feature type="binding site" evidence="10">
    <location>
        <position position="87"/>
    </location>
    <ligand>
        <name>NAD(+)</name>
        <dbReference type="ChEBI" id="CHEBI:57540"/>
    </ligand>
</feature>
<dbReference type="InterPro" id="IPR036291">
    <property type="entry name" value="NAD(P)-bd_dom_sf"/>
</dbReference>
<dbReference type="PANTHER" id="PTHR43750">
    <property type="entry name" value="UDP-GLUCOSE 6-DEHYDROGENASE TUAD"/>
    <property type="match status" value="1"/>
</dbReference>
<dbReference type="SUPFAM" id="SSF51735">
    <property type="entry name" value="NAD(P)-binding Rossmann-fold domains"/>
    <property type="match status" value="1"/>
</dbReference>
<evidence type="ECO:0000313" key="13">
    <source>
        <dbReference type="EMBL" id="RAQ96952.1"/>
    </source>
</evidence>
<dbReference type="InterPro" id="IPR028357">
    <property type="entry name" value="UDPglc_DH_bac"/>
</dbReference>
<comment type="catalytic activity">
    <reaction evidence="6 7">
        <text>UDP-alpha-D-glucose + 2 NAD(+) + H2O = UDP-alpha-D-glucuronate + 2 NADH + 3 H(+)</text>
        <dbReference type="Rhea" id="RHEA:23596"/>
        <dbReference type="ChEBI" id="CHEBI:15377"/>
        <dbReference type="ChEBI" id="CHEBI:15378"/>
        <dbReference type="ChEBI" id="CHEBI:57540"/>
        <dbReference type="ChEBI" id="CHEBI:57945"/>
        <dbReference type="ChEBI" id="CHEBI:58052"/>
        <dbReference type="ChEBI" id="CHEBI:58885"/>
        <dbReference type="EC" id="1.1.1.22"/>
    </reaction>
</comment>
<sequence>MSKICVIGTGYVGLVTGTCFADMGNDVTCVDIVEEKIARLKRGEVPIYEPGLAEMIARNVRAGRLHFTTSYREGLADSEFIFIAVNTPTGSTQGSADMRYVEMAARMIAEELDHYAVIINKSTVPVGSGDVVTRIIRTHLARPDVSFAVVSNPEFLREGAAIQDFLNPDRVVLGSSDMEAAHRVAALYLPLRAPIIMTDIYTAEMIKYASNAFLATKISFINEIAQICERLGADVKEVAVGMGYDKRIGRAFLDAGLGYGGSCFPKDVRALAHMADEAGLHPQLLHAVMEINQDQRRLVVDKLVSILGSLRNATIGILGLAFKANTDDMREAPSLDIIRWVTGQGALVRAYDPVARETARQAMEREGIRLDLVTFCSNAYEAAEQADAIIIVTDWNEFKSLDMVQIRNLMRRPVLIDGRNIYEPREMVSLGFTYRGIGRGTGPAATVLPASDSTTPPPAPTRERTLIGEGDEYR</sequence>
<reference evidence="13 14" key="1">
    <citation type="submission" date="2016-08" db="EMBL/GenBank/DDBJ databases">
        <title>Analysis of Carbohydrate Active Enzymes in Thermogemmatispora T81 Reveals Carbohydrate Degradation Ability.</title>
        <authorList>
            <person name="Tomazini A."/>
            <person name="Lal S."/>
            <person name="Stott M."/>
            <person name="Henrissat B."/>
            <person name="Polikarpov I."/>
            <person name="Sparling R."/>
            <person name="Levin D.B."/>
        </authorList>
    </citation>
    <scope>NUCLEOTIDE SEQUENCE [LARGE SCALE GENOMIC DNA]</scope>
    <source>
        <strain evidence="13 14">T81</strain>
    </source>
</reference>
<feature type="binding site" evidence="10">
    <location>
        <position position="123"/>
    </location>
    <ligand>
        <name>NAD(+)</name>
        <dbReference type="ChEBI" id="CHEBI:57540"/>
    </ligand>
</feature>
<keyword evidence="4 7" id="KW-0560">Oxidoreductase</keyword>
<dbReference type="Pfam" id="PF03721">
    <property type="entry name" value="UDPG_MGDP_dh_N"/>
    <property type="match status" value="1"/>
</dbReference>
<feature type="region of interest" description="Disordered" evidence="11">
    <location>
        <begin position="443"/>
        <end position="474"/>
    </location>
</feature>
<feature type="domain" description="UDP-glucose/GDP-mannose dehydrogenase C-terminal" evidence="12">
    <location>
        <begin position="316"/>
        <end position="424"/>
    </location>
</feature>
<dbReference type="GO" id="GO:0003979">
    <property type="term" value="F:UDP-glucose 6-dehydrogenase activity"/>
    <property type="evidence" value="ECO:0007669"/>
    <property type="project" value="UniProtKB-EC"/>
</dbReference>
<keyword evidence="5 7" id="KW-0520">NAD</keyword>
<evidence type="ECO:0000256" key="2">
    <source>
        <dbReference type="ARBA" id="ARBA00006601"/>
    </source>
</evidence>
<feature type="binding site" evidence="9">
    <location>
        <position position="260"/>
    </location>
    <ligand>
        <name>substrate</name>
    </ligand>
</feature>
<feature type="binding site" evidence="10">
    <location>
        <position position="330"/>
    </location>
    <ligand>
        <name>NAD(+)</name>
        <dbReference type="ChEBI" id="CHEBI:57540"/>
    </ligand>
</feature>
<comment type="caution">
    <text evidence="13">The sequence shown here is derived from an EMBL/GenBank/DDBJ whole genome shotgun (WGS) entry which is preliminary data.</text>
</comment>
<dbReference type="SMART" id="SM00984">
    <property type="entry name" value="UDPG_MGDP_dh_C"/>
    <property type="match status" value="1"/>
</dbReference>
<feature type="binding site" evidence="9">
    <location>
        <begin position="155"/>
        <end position="158"/>
    </location>
    <ligand>
        <name>substrate</name>
    </ligand>
</feature>
<dbReference type="GO" id="GO:0051287">
    <property type="term" value="F:NAD binding"/>
    <property type="evidence" value="ECO:0007669"/>
    <property type="project" value="InterPro"/>
</dbReference>
<feature type="binding site" evidence="9">
    <location>
        <position position="207"/>
    </location>
    <ligand>
        <name>substrate</name>
    </ligand>
</feature>
<evidence type="ECO:0000259" key="12">
    <source>
        <dbReference type="SMART" id="SM00984"/>
    </source>
</evidence>
<dbReference type="InterPro" id="IPR014026">
    <property type="entry name" value="UDP-Glc/GDP-Man_DH_dimer"/>
</dbReference>
<evidence type="ECO:0000256" key="10">
    <source>
        <dbReference type="PIRSR" id="PIRSR500134-3"/>
    </source>
</evidence>
<dbReference type="UniPathway" id="UPA00038">
    <property type="reaction ID" value="UER00491"/>
</dbReference>
<name>A0A328VL89_9CHLR</name>
<feature type="compositionally biased region" description="Basic and acidic residues" evidence="11">
    <location>
        <begin position="461"/>
        <end position="474"/>
    </location>
</feature>
<dbReference type="InterPro" id="IPR036220">
    <property type="entry name" value="UDP-Glc/GDP-Man_DH_C_sf"/>
</dbReference>
<dbReference type="Gene3D" id="3.40.50.720">
    <property type="entry name" value="NAD(P)-binding Rossmann-like Domain"/>
    <property type="match status" value="2"/>
</dbReference>
<feature type="binding site" evidence="9">
    <location>
        <position position="323"/>
    </location>
    <ligand>
        <name>substrate</name>
    </ligand>
</feature>
<dbReference type="Gene3D" id="1.20.5.100">
    <property type="entry name" value="Cytochrome c1, transmembrane anchor, C-terminal"/>
    <property type="match status" value="1"/>
</dbReference>
<feature type="active site" description="Nucleophile" evidence="8">
    <location>
        <position position="263"/>
    </location>
</feature>
<evidence type="ECO:0000256" key="3">
    <source>
        <dbReference type="ARBA" id="ARBA00012954"/>
    </source>
</evidence>
<evidence type="ECO:0000256" key="1">
    <source>
        <dbReference type="ARBA" id="ARBA00004701"/>
    </source>
</evidence>
<dbReference type="GO" id="GO:0000271">
    <property type="term" value="P:polysaccharide biosynthetic process"/>
    <property type="evidence" value="ECO:0007669"/>
    <property type="project" value="InterPro"/>
</dbReference>
<dbReference type="PIRSF" id="PIRSF000124">
    <property type="entry name" value="UDPglc_GDPman_dh"/>
    <property type="match status" value="1"/>
</dbReference>
<feature type="binding site" evidence="10">
    <location>
        <position position="36"/>
    </location>
    <ligand>
        <name>NAD(+)</name>
        <dbReference type="ChEBI" id="CHEBI:57540"/>
    </ligand>
</feature>
<evidence type="ECO:0000256" key="4">
    <source>
        <dbReference type="ARBA" id="ARBA00023002"/>
    </source>
</evidence>
<evidence type="ECO:0000256" key="5">
    <source>
        <dbReference type="ARBA" id="ARBA00023027"/>
    </source>
</evidence>
<evidence type="ECO:0000256" key="8">
    <source>
        <dbReference type="PIRSR" id="PIRSR500134-1"/>
    </source>
</evidence>
<comment type="similarity">
    <text evidence="2 7">Belongs to the UDP-glucose/GDP-mannose dehydrogenase family.</text>
</comment>
<dbReference type="AlphaFoldDB" id="A0A328VL89"/>
<dbReference type="Pfam" id="PF03720">
    <property type="entry name" value="UDPG_MGDP_dh_C"/>
    <property type="match status" value="1"/>
</dbReference>
<dbReference type="OrthoDB" id="9803238at2"/>
<dbReference type="NCBIfam" id="TIGR03026">
    <property type="entry name" value="NDP-sugDHase"/>
    <property type="match status" value="1"/>
</dbReference>
<dbReference type="EMBL" id="MCIF01000002">
    <property type="protein sequence ID" value="RAQ96952.1"/>
    <property type="molecule type" value="Genomic_DNA"/>
</dbReference>
<dbReference type="Pfam" id="PF00984">
    <property type="entry name" value="UDPG_MGDP_dh"/>
    <property type="match status" value="1"/>
</dbReference>
<feature type="binding site" evidence="10">
    <location>
        <position position="266"/>
    </location>
    <ligand>
        <name>NAD(+)</name>
        <dbReference type="ChEBI" id="CHEBI:57540"/>
    </ligand>
</feature>
<dbReference type="InterPro" id="IPR014027">
    <property type="entry name" value="UDP-Glc/GDP-Man_DH_C"/>
</dbReference>